<dbReference type="SMART" id="SM00267">
    <property type="entry name" value="GGDEF"/>
    <property type="match status" value="1"/>
</dbReference>
<dbReference type="Proteomes" id="UP000521199">
    <property type="component" value="Unassembled WGS sequence"/>
</dbReference>
<dbReference type="PANTHER" id="PTHR45138">
    <property type="entry name" value="REGULATORY COMPONENTS OF SENSORY TRANSDUCTION SYSTEM"/>
    <property type="match status" value="1"/>
</dbReference>
<protein>
    <recommendedName>
        <fullName evidence="2">diguanylate cyclase</fullName>
        <ecNumber evidence="2">2.7.7.65</ecNumber>
    </recommendedName>
</protein>
<dbReference type="GO" id="GO:0005886">
    <property type="term" value="C:plasma membrane"/>
    <property type="evidence" value="ECO:0007669"/>
    <property type="project" value="TreeGrafter"/>
</dbReference>
<dbReference type="GO" id="GO:0052621">
    <property type="term" value="F:diguanylate cyclase activity"/>
    <property type="evidence" value="ECO:0007669"/>
    <property type="project" value="UniProtKB-EC"/>
</dbReference>
<keyword evidence="4" id="KW-1133">Transmembrane helix</keyword>
<accession>A0A7W8D5K6</accession>
<proteinExistence type="predicted"/>
<sequence length="574" mass="62776">MPPGSSRLSNLLTQPLRLPRRSVWTSLVAATVLLLAVGATVVSGARRFVQDTRWVGHTHATIEQISRLYARIRDVESAQRGYLLTGHIDYLSQLEVGAPEVEALGRGLIDQVRDNAAQHARAREIATLAVERVAISRQTAALYQEQGLASAQREVASNRGKRVMDHVVELMRAMEAEERRLLAQRETASDASAWRLQWAAALGIGLSLALIGIVFWLMLRENRVRRLAERRAASSSAQLAESVEALRLAGARLHELQRGASMLQSCRTTDEAMDIARQTFTRLFPDLGGGIYLTRASQNLVELRIDWGDAPTDCAQVMSPNDCWAVRRGQPHTVDDSRNGSLCAHLAAGADAAPFAATCVPLVARGETLGLVHLAGSRDTIAAHAELVLAAAEQLSLALSNLQLQETLRVQSIRDPLTGLYNRRYLEESLERELARCARRHQPLAVMMLDLDHFKRFNDTHGHDGGDALLGHVGRLLDALCRGEDIACRYGGEEFILILPEADIEVARTRAEQIRSAISELQILHLRRSLGPVTCSIGVAASPMHADAASALVQAADAALYRAKNAGRNRVEIA</sequence>
<dbReference type="InterPro" id="IPR029787">
    <property type="entry name" value="Nucleotide_cyclase"/>
</dbReference>
<keyword evidence="7" id="KW-1185">Reference proteome</keyword>
<dbReference type="InterPro" id="IPR043128">
    <property type="entry name" value="Rev_trsase/Diguanyl_cyclase"/>
</dbReference>
<comment type="caution">
    <text evidence="6">The sequence shown here is derived from an EMBL/GenBank/DDBJ whole genome shotgun (WGS) entry which is preliminary data.</text>
</comment>
<dbReference type="Gene3D" id="3.30.450.40">
    <property type="match status" value="1"/>
</dbReference>
<evidence type="ECO:0000313" key="7">
    <source>
        <dbReference type="Proteomes" id="UP000521199"/>
    </source>
</evidence>
<reference evidence="6 7" key="1">
    <citation type="submission" date="2020-08" db="EMBL/GenBank/DDBJ databases">
        <title>Genomic Encyclopedia of Type Strains, Phase IV (KMG-IV): sequencing the most valuable type-strain genomes for metagenomic binning, comparative biology and taxonomic classification.</title>
        <authorList>
            <person name="Goeker M."/>
        </authorList>
    </citation>
    <scope>NUCLEOTIDE SEQUENCE [LARGE SCALE GENOMIC DNA]</scope>
    <source>
        <strain evidence="6 7">DSM 24163</strain>
    </source>
</reference>
<dbReference type="FunFam" id="3.30.70.270:FF:000001">
    <property type="entry name" value="Diguanylate cyclase domain protein"/>
    <property type="match status" value="1"/>
</dbReference>
<dbReference type="InterPro" id="IPR029016">
    <property type="entry name" value="GAF-like_dom_sf"/>
</dbReference>
<dbReference type="InterPro" id="IPR003018">
    <property type="entry name" value="GAF"/>
</dbReference>
<dbReference type="EC" id="2.7.7.65" evidence="2"/>
<dbReference type="PROSITE" id="PS50887">
    <property type="entry name" value="GGDEF"/>
    <property type="match status" value="1"/>
</dbReference>
<dbReference type="InterPro" id="IPR050469">
    <property type="entry name" value="Diguanylate_Cyclase"/>
</dbReference>
<gene>
    <name evidence="6" type="ORF">HNQ52_001891</name>
</gene>
<dbReference type="InterPro" id="IPR007891">
    <property type="entry name" value="CHASE3"/>
</dbReference>
<dbReference type="SUPFAM" id="SSF55073">
    <property type="entry name" value="Nucleotide cyclase"/>
    <property type="match status" value="1"/>
</dbReference>
<dbReference type="GO" id="GO:1902201">
    <property type="term" value="P:negative regulation of bacterial-type flagellum-dependent cell motility"/>
    <property type="evidence" value="ECO:0007669"/>
    <property type="project" value="TreeGrafter"/>
</dbReference>
<dbReference type="Pfam" id="PF00990">
    <property type="entry name" value="GGDEF"/>
    <property type="match status" value="1"/>
</dbReference>
<keyword evidence="4" id="KW-0472">Membrane</keyword>
<name>A0A7W8D5K6_9GAMM</name>
<feature type="domain" description="GGDEF" evidence="5">
    <location>
        <begin position="442"/>
        <end position="574"/>
    </location>
</feature>
<dbReference type="Gene3D" id="3.30.70.270">
    <property type="match status" value="1"/>
</dbReference>
<dbReference type="CDD" id="cd19410">
    <property type="entry name" value="HK9-like_sensor"/>
    <property type="match status" value="1"/>
</dbReference>
<dbReference type="Pfam" id="PF13185">
    <property type="entry name" value="GAF_2"/>
    <property type="match status" value="1"/>
</dbReference>
<dbReference type="SUPFAM" id="SSF55781">
    <property type="entry name" value="GAF domain-like"/>
    <property type="match status" value="1"/>
</dbReference>
<dbReference type="GO" id="GO:0043709">
    <property type="term" value="P:cell adhesion involved in single-species biofilm formation"/>
    <property type="evidence" value="ECO:0007669"/>
    <property type="project" value="TreeGrafter"/>
</dbReference>
<keyword evidence="4" id="KW-0812">Transmembrane</keyword>
<comment type="catalytic activity">
    <reaction evidence="3">
        <text>2 GTP = 3',3'-c-di-GMP + 2 diphosphate</text>
        <dbReference type="Rhea" id="RHEA:24898"/>
        <dbReference type="ChEBI" id="CHEBI:33019"/>
        <dbReference type="ChEBI" id="CHEBI:37565"/>
        <dbReference type="ChEBI" id="CHEBI:58805"/>
        <dbReference type="EC" id="2.7.7.65"/>
    </reaction>
</comment>
<evidence type="ECO:0000256" key="2">
    <source>
        <dbReference type="ARBA" id="ARBA00012528"/>
    </source>
</evidence>
<dbReference type="PANTHER" id="PTHR45138:SF9">
    <property type="entry name" value="DIGUANYLATE CYCLASE DGCM-RELATED"/>
    <property type="match status" value="1"/>
</dbReference>
<dbReference type="NCBIfam" id="TIGR00254">
    <property type="entry name" value="GGDEF"/>
    <property type="match status" value="1"/>
</dbReference>
<comment type="cofactor">
    <cofactor evidence="1">
        <name>Mg(2+)</name>
        <dbReference type="ChEBI" id="CHEBI:18420"/>
    </cofactor>
</comment>
<dbReference type="EMBL" id="JACHHP010000003">
    <property type="protein sequence ID" value="MBB5208349.1"/>
    <property type="molecule type" value="Genomic_DNA"/>
</dbReference>
<feature type="transmembrane region" description="Helical" evidence="4">
    <location>
        <begin position="198"/>
        <end position="219"/>
    </location>
</feature>
<dbReference type="AlphaFoldDB" id="A0A7W8D5K6"/>
<dbReference type="Pfam" id="PF05227">
    <property type="entry name" value="CHASE3"/>
    <property type="match status" value="1"/>
</dbReference>
<dbReference type="InterPro" id="IPR000160">
    <property type="entry name" value="GGDEF_dom"/>
</dbReference>
<evidence type="ECO:0000256" key="4">
    <source>
        <dbReference type="SAM" id="Phobius"/>
    </source>
</evidence>
<dbReference type="SMART" id="SM00065">
    <property type="entry name" value="GAF"/>
    <property type="match status" value="1"/>
</dbReference>
<evidence type="ECO:0000259" key="5">
    <source>
        <dbReference type="PROSITE" id="PS50887"/>
    </source>
</evidence>
<evidence type="ECO:0000256" key="3">
    <source>
        <dbReference type="ARBA" id="ARBA00034247"/>
    </source>
</evidence>
<evidence type="ECO:0000313" key="6">
    <source>
        <dbReference type="EMBL" id="MBB5208349.1"/>
    </source>
</evidence>
<dbReference type="CDD" id="cd01949">
    <property type="entry name" value="GGDEF"/>
    <property type="match status" value="1"/>
</dbReference>
<dbReference type="RefSeq" id="WP_183960884.1">
    <property type="nucleotide sequence ID" value="NZ_JACHHP010000003.1"/>
</dbReference>
<organism evidence="6 7">
    <name type="scientific">Chiayiivirga flava</name>
    <dbReference type="NCBI Taxonomy" id="659595"/>
    <lineage>
        <taxon>Bacteria</taxon>
        <taxon>Pseudomonadati</taxon>
        <taxon>Pseudomonadota</taxon>
        <taxon>Gammaproteobacteria</taxon>
        <taxon>Lysobacterales</taxon>
        <taxon>Lysobacteraceae</taxon>
        <taxon>Chiayiivirga</taxon>
    </lineage>
</organism>
<evidence type="ECO:0000256" key="1">
    <source>
        <dbReference type="ARBA" id="ARBA00001946"/>
    </source>
</evidence>